<dbReference type="GO" id="GO:0016757">
    <property type="term" value="F:glycosyltransferase activity"/>
    <property type="evidence" value="ECO:0007669"/>
    <property type="project" value="InterPro"/>
</dbReference>
<dbReference type="PANTHER" id="PTHR12526:SF595">
    <property type="entry name" value="BLL5217 PROTEIN"/>
    <property type="match status" value="1"/>
</dbReference>
<reference evidence="4" key="1">
    <citation type="submission" date="2017-06" db="EMBL/GenBank/DDBJ databases">
        <authorList>
            <person name="Cremers G."/>
        </authorList>
    </citation>
    <scope>NUCLEOTIDE SEQUENCE [LARGE SCALE GENOMIC DNA]</scope>
</reference>
<feature type="domain" description="Glycosyl transferase family 1" evidence="1">
    <location>
        <begin position="167"/>
        <end position="307"/>
    </location>
</feature>
<sequence>MRIAQIAPVWERVPPRKYGGIEVVVFHLTEELIRRGHDVTLFATGDSITKARLISNYDTSPERIHLAQYNPMPDLIHIGKAFKHTEQFDIIHNHTGWIGTVLGSLIDKPVLDTLHWRFSEENIPFYEVYKDAVFYNSISFKQRESGPDLNYVGNVYNAIDTDSYQFSKDKGDYFIHISRICSDKGTDIAIDVARKAGVKLILAGKVDPGKDTLYYKEKIAPKLDGRQIIYIGEITEEEKRALFREARGFIFPLQWAEPFGLVMVEAMACGTPVIAFPFGSVPEIVDNGKTGFVVNNFEQMVEAVNNIECIDPFDCWKRAVEKFSINKMVDEYETLYEKIIKLKADKQMAKIEVHKVQVIPSLRISPASLNLSIKP</sequence>
<gene>
    <name evidence="3" type="ORF">MNV_1260006</name>
</gene>
<feature type="domain" description="Glycosyltransferase subfamily 4-like N-terminal" evidence="2">
    <location>
        <begin position="18"/>
        <end position="119"/>
    </location>
</feature>
<dbReference type="PANTHER" id="PTHR12526">
    <property type="entry name" value="GLYCOSYLTRANSFERASE"/>
    <property type="match status" value="1"/>
</dbReference>
<protein>
    <submittedName>
        <fullName evidence="3">Glycosyl transferase group 1</fullName>
    </submittedName>
</protein>
<dbReference type="Gene3D" id="3.40.50.2000">
    <property type="entry name" value="Glycogen Phosphorylase B"/>
    <property type="match status" value="2"/>
</dbReference>
<keyword evidence="4" id="KW-1185">Reference proteome</keyword>
<dbReference type="OrthoDB" id="5825at2157"/>
<organism evidence="3 4">
    <name type="scientific">Candidatus Methanoperedens nitratireducens</name>
    <dbReference type="NCBI Taxonomy" id="1392998"/>
    <lineage>
        <taxon>Archaea</taxon>
        <taxon>Methanobacteriati</taxon>
        <taxon>Methanobacteriota</taxon>
        <taxon>Stenosarchaea group</taxon>
        <taxon>Methanomicrobia</taxon>
        <taxon>Methanosarcinales</taxon>
        <taxon>ANME-2 cluster</taxon>
        <taxon>Candidatus Methanoperedentaceae</taxon>
        <taxon>Candidatus Methanoperedens</taxon>
    </lineage>
</organism>
<accession>A0A284VK82</accession>
<keyword evidence="3" id="KW-0808">Transferase</keyword>
<proteinExistence type="predicted"/>
<dbReference type="InterPro" id="IPR001296">
    <property type="entry name" value="Glyco_trans_1"/>
</dbReference>
<dbReference type="Pfam" id="PF00534">
    <property type="entry name" value="Glycos_transf_1"/>
    <property type="match status" value="1"/>
</dbReference>
<dbReference type="AlphaFoldDB" id="A0A284VK82"/>
<evidence type="ECO:0000313" key="4">
    <source>
        <dbReference type="Proteomes" id="UP000218615"/>
    </source>
</evidence>
<dbReference type="RefSeq" id="WP_096203993.1">
    <property type="nucleotide sequence ID" value="NZ_FZMP01000031.1"/>
</dbReference>
<dbReference type="InterPro" id="IPR028098">
    <property type="entry name" value="Glyco_trans_4-like_N"/>
</dbReference>
<evidence type="ECO:0000313" key="3">
    <source>
        <dbReference type="EMBL" id="SNQ59658.1"/>
    </source>
</evidence>
<dbReference type="CDD" id="cd03802">
    <property type="entry name" value="GT4_AviGT4-like"/>
    <property type="match status" value="1"/>
</dbReference>
<name>A0A284VK82_9EURY</name>
<dbReference type="Pfam" id="PF13439">
    <property type="entry name" value="Glyco_transf_4"/>
    <property type="match status" value="1"/>
</dbReference>
<dbReference type="Proteomes" id="UP000218615">
    <property type="component" value="Unassembled WGS sequence"/>
</dbReference>
<dbReference type="EMBL" id="FZMP01000031">
    <property type="protein sequence ID" value="SNQ59658.1"/>
    <property type="molecule type" value="Genomic_DNA"/>
</dbReference>
<evidence type="ECO:0000259" key="2">
    <source>
        <dbReference type="Pfam" id="PF13439"/>
    </source>
</evidence>
<evidence type="ECO:0000259" key="1">
    <source>
        <dbReference type="Pfam" id="PF00534"/>
    </source>
</evidence>
<dbReference type="SUPFAM" id="SSF53756">
    <property type="entry name" value="UDP-Glycosyltransferase/glycogen phosphorylase"/>
    <property type="match status" value="1"/>
</dbReference>